<dbReference type="PANTHER" id="PTHR44102:SF4">
    <property type="entry name" value="PROTEIN NPGR1"/>
    <property type="match status" value="1"/>
</dbReference>
<feature type="repeat" description="TPR" evidence="1">
    <location>
        <begin position="672"/>
        <end position="705"/>
    </location>
</feature>
<dbReference type="InterPro" id="IPR019734">
    <property type="entry name" value="TPR_rpt"/>
</dbReference>
<keyword evidence="2" id="KW-1185">Reference proteome</keyword>
<proteinExistence type="predicted"/>
<dbReference type="RefSeq" id="XP_039117662.1">
    <property type="nucleotide sequence ID" value="XM_039261728.1"/>
</dbReference>
<evidence type="ECO:0000313" key="4">
    <source>
        <dbReference type="RefSeq" id="XP_039117661.1"/>
    </source>
</evidence>
<dbReference type="Gene3D" id="1.25.40.10">
    <property type="entry name" value="Tetratricopeptide repeat domain"/>
    <property type="match status" value="2"/>
</dbReference>
<accession>A0AB40ARE6</accession>
<evidence type="ECO:0000313" key="2">
    <source>
        <dbReference type="Proteomes" id="UP001515500"/>
    </source>
</evidence>
<dbReference type="InterPro" id="IPR043376">
    <property type="entry name" value="NPG1-like"/>
</dbReference>
<reference evidence="3 4" key="1">
    <citation type="submission" date="2025-04" db="UniProtKB">
        <authorList>
            <consortium name="RefSeq"/>
        </authorList>
    </citation>
    <scope>IDENTIFICATION</scope>
</reference>
<gene>
    <name evidence="3 4 5 6" type="primary">LOC120253388</name>
</gene>
<dbReference type="Proteomes" id="UP001515500">
    <property type="component" value="Unplaced"/>
</dbReference>
<protein>
    <submittedName>
        <fullName evidence="3 4">Protein NPGR1</fullName>
    </submittedName>
</protein>
<dbReference type="RefSeq" id="XP_039117663.1">
    <property type="nucleotide sequence ID" value="XM_039261729.1"/>
</dbReference>
<evidence type="ECO:0000313" key="6">
    <source>
        <dbReference type="RefSeq" id="XP_039117663.1"/>
    </source>
</evidence>
<dbReference type="PANTHER" id="PTHR44102">
    <property type="entry name" value="PROTEIN NPG1"/>
    <property type="match status" value="1"/>
</dbReference>
<keyword evidence="1" id="KW-0802">TPR repeat</keyword>
<organism evidence="2 3">
    <name type="scientific">Dioscorea cayennensis subsp. rotundata</name>
    <name type="common">White Guinea yam</name>
    <name type="synonym">Dioscorea rotundata</name>
    <dbReference type="NCBI Taxonomy" id="55577"/>
    <lineage>
        <taxon>Eukaryota</taxon>
        <taxon>Viridiplantae</taxon>
        <taxon>Streptophyta</taxon>
        <taxon>Embryophyta</taxon>
        <taxon>Tracheophyta</taxon>
        <taxon>Spermatophyta</taxon>
        <taxon>Magnoliopsida</taxon>
        <taxon>Liliopsida</taxon>
        <taxon>Dioscoreales</taxon>
        <taxon>Dioscoreaceae</taxon>
        <taxon>Dioscorea</taxon>
    </lineage>
</organism>
<evidence type="ECO:0000256" key="1">
    <source>
        <dbReference type="PROSITE-ProRule" id="PRU00339"/>
    </source>
</evidence>
<dbReference type="RefSeq" id="XP_039117661.1">
    <property type="nucleotide sequence ID" value="XM_039261727.1"/>
</dbReference>
<evidence type="ECO:0000313" key="3">
    <source>
        <dbReference type="RefSeq" id="XP_039117660.1"/>
    </source>
</evidence>
<dbReference type="SUPFAM" id="SSF48452">
    <property type="entry name" value="TPR-like"/>
    <property type="match status" value="2"/>
</dbReference>
<evidence type="ECO:0000313" key="5">
    <source>
        <dbReference type="RefSeq" id="XP_039117662.1"/>
    </source>
</evidence>
<dbReference type="PROSITE" id="PS50005">
    <property type="entry name" value="TPR"/>
    <property type="match status" value="2"/>
</dbReference>
<dbReference type="InterPro" id="IPR011990">
    <property type="entry name" value="TPR-like_helical_dom_sf"/>
</dbReference>
<dbReference type="Pfam" id="PF13432">
    <property type="entry name" value="TPR_16"/>
    <property type="match status" value="1"/>
</dbReference>
<dbReference type="RefSeq" id="XP_039117660.1">
    <property type="nucleotide sequence ID" value="XM_039261726.1"/>
</dbReference>
<name>A0AB40ARE6_DIOCR</name>
<dbReference type="GeneID" id="120253388"/>
<dbReference type="AlphaFoldDB" id="A0AB40ARE6"/>
<dbReference type="SMART" id="SM00028">
    <property type="entry name" value="TPR"/>
    <property type="match status" value="3"/>
</dbReference>
<sequence>MAMLCACSGEQFQLEEAPQSPESLATRDFSVSGLSTRTGGDWESRFDDSQVDDVESTLKETLSLNYEEARALLGRLEYQRGNFDAALQVFQGIDIRGLRAKMAKAIAERTRPRRARSKGQHLQTNLMSMHSVTLILEAMLLKSKSLEGLGRARDAAIECRNILDIVESAWPHGLPEGIGHDSKLKEMFHKALELLPKLWKQAGFLEEAIAAYRCALVTPWNLDPQRCAILQKDLAATLLYGGVEVTLPPQLQLLWGSAAPTSNVEEAILLLFILMKKVAFQEISWDPEIMDHLIYALAVSEQYEILASHIEQLLPGIYSRAERWYILALCYAAAGLDDVAINILRKTLGKSEKKHKPHLSTVLLGAKLCNKNPIHAYEGIHFGMKAFQLTKNEENHLMGVASHLLGVSYGLCARSSISDSQRLFFQKESLKLLQLALTIERDNPEVLYSLGMENAIQRNIHAAVENAAEYLDKITGSSTDGWKLLCLVVSAQQNLKDSEAIVDLAVQETGEVDGMALLRLKALLQAAQQQPKHSIETYRTLLAMIQAQREVGSHISNNEVKPERKVEMEAWLDLSAIYMKLGSWADSHVCLDKAKSIGLFSPESWHATGVLFEAQSLHKEALTAFLISLSLEPEHVPSMVSTASVLRVLGGDAMVIAKSFLMNALRLDPANHDAWMNLGFISKIEGELEQAADCFQAAYELSQSSPVHKFV</sequence>
<feature type="repeat" description="TPR" evidence="1">
    <location>
        <begin position="602"/>
        <end position="635"/>
    </location>
</feature>